<accession>A0A2T3ITZ5</accession>
<dbReference type="RefSeq" id="WP_107350655.1">
    <property type="nucleotide sequence ID" value="NZ_PYMH01000012.1"/>
</dbReference>
<proteinExistence type="predicted"/>
<dbReference type="Proteomes" id="UP000241222">
    <property type="component" value="Unassembled WGS sequence"/>
</dbReference>
<keyword evidence="2" id="KW-1185">Reference proteome</keyword>
<evidence type="ECO:0000313" key="1">
    <source>
        <dbReference type="EMBL" id="PSU31840.1"/>
    </source>
</evidence>
<dbReference type="OrthoDB" id="5918975at2"/>
<comment type="caution">
    <text evidence="1">The sequence shown here is derived from an EMBL/GenBank/DDBJ whole genome shotgun (WGS) entry which is preliminary data.</text>
</comment>
<dbReference type="AlphaFoldDB" id="A0A2T3ITZ5"/>
<reference evidence="1 2" key="1">
    <citation type="submission" date="2018-03" db="EMBL/GenBank/DDBJ databases">
        <title>Whole genome sequencing of Histamine producing bacteria.</title>
        <authorList>
            <person name="Butler K."/>
        </authorList>
    </citation>
    <scope>NUCLEOTIDE SEQUENCE [LARGE SCALE GENOMIC DNA]</scope>
    <source>
        <strain evidence="1 2">JCM 13586</strain>
    </source>
</reference>
<evidence type="ECO:0000313" key="2">
    <source>
        <dbReference type="Proteomes" id="UP000241222"/>
    </source>
</evidence>
<protein>
    <submittedName>
        <fullName evidence="1">Uncharacterized protein</fullName>
    </submittedName>
</protein>
<organism evidence="1 2">
    <name type="scientific">Photobacterium lutimaris</name>
    <dbReference type="NCBI Taxonomy" id="388278"/>
    <lineage>
        <taxon>Bacteria</taxon>
        <taxon>Pseudomonadati</taxon>
        <taxon>Pseudomonadota</taxon>
        <taxon>Gammaproteobacteria</taxon>
        <taxon>Vibrionales</taxon>
        <taxon>Vibrionaceae</taxon>
        <taxon>Photobacterium</taxon>
    </lineage>
</organism>
<gene>
    <name evidence="1" type="ORF">C9I99_20240</name>
</gene>
<dbReference type="EMBL" id="PYMH01000012">
    <property type="protein sequence ID" value="PSU31840.1"/>
    <property type="molecule type" value="Genomic_DNA"/>
</dbReference>
<name>A0A2T3ITZ5_9GAMM</name>
<sequence>MYEHEVIENELEYKGFSIFIEDNPDQYSEGYEYSVSRGTDILEIGLEFSFTNAVTSAKSWVDENT</sequence>